<accession>A0ABR9D0Y4</accession>
<dbReference type="RefSeq" id="WP_192375117.1">
    <property type="nucleotide sequence ID" value="NZ_CAJHIV010000001.1"/>
</dbReference>
<keyword evidence="2" id="KW-1185">Reference proteome</keyword>
<evidence type="ECO:0000313" key="1">
    <source>
        <dbReference type="EMBL" id="MBD9356791.1"/>
    </source>
</evidence>
<sequence>MNPGAIFFDTNFHFHDGESGEKLFVVLGSSKGVSVVAKTTSQSYGKGIAYGCQPDDRFHNFYLPVHSCYLKKNTWICLNEFYELKQSELLQKRFSGVVNHICDLTPQITRELQDCSLLSEDISIRQELVVNLCLVDPHSDKTTPVC</sequence>
<protein>
    <submittedName>
        <fullName evidence="1">Uncharacterized protein</fullName>
    </submittedName>
</protein>
<organism evidence="1 2">
    <name type="scientific">Methylomonas albis</name>
    <dbReference type="NCBI Taxonomy" id="1854563"/>
    <lineage>
        <taxon>Bacteria</taxon>
        <taxon>Pseudomonadati</taxon>
        <taxon>Pseudomonadota</taxon>
        <taxon>Gammaproteobacteria</taxon>
        <taxon>Methylococcales</taxon>
        <taxon>Methylococcaceae</taxon>
        <taxon>Methylomonas</taxon>
    </lineage>
</organism>
<evidence type="ECO:0000313" key="2">
    <source>
        <dbReference type="Proteomes" id="UP000652176"/>
    </source>
</evidence>
<proteinExistence type="predicted"/>
<name>A0ABR9D0Y4_9GAMM</name>
<dbReference type="EMBL" id="JACXSS010000001">
    <property type="protein sequence ID" value="MBD9356791.1"/>
    <property type="molecule type" value="Genomic_DNA"/>
</dbReference>
<gene>
    <name evidence="1" type="ORF">IE877_13010</name>
</gene>
<dbReference type="Proteomes" id="UP000652176">
    <property type="component" value="Unassembled WGS sequence"/>
</dbReference>
<comment type="caution">
    <text evidence="1">The sequence shown here is derived from an EMBL/GenBank/DDBJ whole genome shotgun (WGS) entry which is preliminary data.</text>
</comment>
<reference evidence="1 2" key="1">
    <citation type="submission" date="2020-09" db="EMBL/GenBank/DDBJ databases">
        <title>Methylomonas albis sp. nov. and Methylomonas fluvii sp. nov.: Two cold-adapted methanotrophs from the River Elbe and an amended description of Methylovulum psychrotolerans strain Eb1.</title>
        <authorList>
            <person name="Bussmann I.K."/>
            <person name="Klings K.-W."/>
            <person name="Warnstedt J."/>
            <person name="Hoppert M."/>
            <person name="Saborowski A."/>
            <person name="Horn F."/>
            <person name="Liebner S."/>
        </authorList>
    </citation>
    <scope>NUCLEOTIDE SEQUENCE [LARGE SCALE GENOMIC DNA]</scope>
    <source>
        <strain evidence="1 2">EbA</strain>
    </source>
</reference>